<sequence length="132" mass="15248">MNEWKKGTIFASLIIMVVVVAFLFIDQTSHKVSVDNKQVEQAYINDLSERTLKLAKLLKQSENFSLNNIKVDLENSPNRVIYVNLIPNRTNEINDIEKSVREVLQSEKAKSLIQKKETFDIIVLNTDREKVN</sequence>
<gene>
    <name evidence="2" type="ORF">FILTAD_01424</name>
</gene>
<accession>A0A3P5XC14</accession>
<organism evidence="2 3">
    <name type="scientific">Filibacter tadaridae</name>
    <dbReference type="NCBI Taxonomy" id="2483811"/>
    <lineage>
        <taxon>Bacteria</taxon>
        <taxon>Bacillati</taxon>
        <taxon>Bacillota</taxon>
        <taxon>Bacilli</taxon>
        <taxon>Bacillales</taxon>
        <taxon>Caryophanaceae</taxon>
        <taxon>Filibacter</taxon>
    </lineage>
</organism>
<evidence type="ECO:0000313" key="3">
    <source>
        <dbReference type="Proteomes" id="UP000270468"/>
    </source>
</evidence>
<proteinExistence type="predicted"/>
<reference evidence="2 3" key="1">
    <citation type="submission" date="2018-11" db="EMBL/GenBank/DDBJ databases">
        <authorList>
            <person name="Criscuolo A."/>
        </authorList>
    </citation>
    <scope>NUCLEOTIDE SEQUENCE [LARGE SCALE GENOMIC DNA]</scope>
    <source>
        <strain evidence="2">ATB-66</strain>
    </source>
</reference>
<dbReference type="AlphaFoldDB" id="A0A3P5XC14"/>
<feature type="transmembrane region" description="Helical" evidence="1">
    <location>
        <begin position="7"/>
        <end position="25"/>
    </location>
</feature>
<evidence type="ECO:0000313" key="2">
    <source>
        <dbReference type="EMBL" id="VDC26007.1"/>
    </source>
</evidence>
<evidence type="ECO:0000256" key="1">
    <source>
        <dbReference type="SAM" id="Phobius"/>
    </source>
</evidence>
<keyword evidence="1" id="KW-1133">Transmembrane helix</keyword>
<keyword evidence="3" id="KW-1185">Reference proteome</keyword>
<dbReference type="OrthoDB" id="9854118at2"/>
<keyword evidence="1" id="KW-0472">Membrane</keyword>
<keyword evidence="1" id="KW-0812">Transmembrane</keyword>
<dbReference type="Proteomes" id="UP000270468">
    <property type="component" value="Unassembled WGS sequence"/>
</dbReference>
<dbReference type="EMBL" id="UXAV01000036">
    <property type="protein sequence ID" value="VDC26007.1"/>
    <property type="molecule type" value="Genomic_DNA"/>
</dbReference>
<name>A0A3P5XC14_9BACL</name>
<protein>
    <submittedName>
        <fullName evidence="2">Uncharacterized protein</fullName>
    </submittedName>
</protein>
<dbReference type="RefSeq" id="WP_124069801.1">
    <property type="nucleotide sequence ID" value="NZ_CBCRXF010000006.1"/>
</dbReference>